<gene>
    <name evidence="2" type="ORF">M404DRAFT_26206</name>
</gene>
<protein>
    <submittedName>
        <fullName evidence="2">Uncharacterized protein</fullName>
    </submittedName>
</protein>
<feature type="region of interest" description="Disordered" evidence="1">
    <location>
        <begin position="116"/>
        <end position="197"/>
    </location>
</feature>
<accession>A0A0C3P9A2</accession>
<evidence type="ECO:0000313" key="3">
    <source>
        <dbReference type="Proteomes" id="UP000054217"/>
    </source>
</evidence>
<dbReference type="InParanoid" id="A0A0C3P9A2"/>
<dbReference type="Proteomes" id="UP000054217">
    <property type="component" value="Unassembled WGS sequence"/>
</dbReference>
<keyword evidence="3" id="KW-1185">Reference proteome</keyword>
<name>A0A0C3P9A2_PISTI</name>
<evidence type="ECO:0000256" key="1">
    <source>
        <dbReference type="SAM" id="MobiDB-lite"/>
    </source>
</evidence>
<reference evidence="2 3" key="1">
    <citation type="submission" date="2014-04" db="EMBL/GenBank/DDBJ databases">
        <authorList>
            <consortium name="DOE Joint Genome Institute"/>
            <person name="Kuo A."/>
            <person name="Kohler A."/>
            <person name="Costa M.D."/>
            <person name="Nagy L.G."/>
            <person name="Floudas D."/>
            <person name="Copeland A."/>
            <person name="Barry K.W."/>
            <person name="Cichocki N."/>
            <person name="Veneault-Fourrey C."/>
            <person name="LaButti K."/>
            <person name="Lindquist E.A."/>
            <person name="Lipzen A."/>
            <person name="Lundell T."/>
            <person name="Morin E."/>
            <person name="Murat C."/>
            <person name="Sun H."/>
            <person name="Tunlid A."/>
            <person name="Henrissat B."/>
            <person name="Grigoriev I.V."/>
            <person name="Hibbett D.S."/>
            <person name="Martin F."/>
            <person name="Nordberg H.P."/>
            <person name="Cantor M.N."/>
            <person name="Hua S.X."/>
        </authorList>
    </citation>
    <scope>NUCLEOTIDE SEQUENCE [LARGE SCALE GENOMIC DNA]</scope>
    <source>
        <strain evidence="2 3">Marx 270</strain>
    </source>
</reference>
<dbReference type="AlphaFoldDB" id="A0A0C3P9A2"/>
<proteinExistence type="predicted"/>
<feature type="compositionally biased region" description="Low complexity" evidence="1">
    <location>
        <begin position="121"/>
        <end position="147"/>
    </location>
</feature>
<dbReference type="STRING" id="870435.A0A0C3P9A2"/>
<dbReference type="HOGENOM" id="CLU_059973_0_0_1"/>
<feature type="compositionally biased region" description="Polar residues" evidence="1">
    <location>
        <begin position="158"/>
        <end position="167"/>
    </location>
</feature>
<evidence type="ECO:0000313" key="2">
    <source>
        <dbReference type="EMBL" id="KIO04356.1"/>
    </source>
</evidence>
<dbReference type="EMBL" id="KN831971">
    <property type="protein sequence ID" value="KIO04356.1"/>
    <property type="molecule type" value="Genomic_DNA"/>
</dbReference>
<organism evidence="2 3">
    <name type="scientific">Pisolithus tinctorius Marx 270</name>
    <dbReference type="NCBI Taxonomy" id="870435"/>
    <lineage>
        <taxon>Eukaryota</taxon>
        <taxon>Fungi</taxon>
        <taxon>Dikarya</taxon>
        <taxon>Basidiomycota</taxon>
        <taxon>Agaricomycotina</taxon>
        <taxon>Agaricomycetes</taxon>
        <taxon>Agaricomycetidae</taxon>
        <taxon>Boletales</taxon>
        <taxon>Sclerodermatineae</taxon>
        <taxon>Pisolithaceae</taxon>
        <taxon>Pisolithus</taxon>
    </lineage>
</organism>
<reference evidence="3" key="2">
    <citation type="submission" date="2015-01" db="EMBL/GenBank/DDBJ databases">
        <title>Evolutionary Origins and Diversification of the Mycorrhizal Mutualists.</title>
        <authorList>
            <consortium name="DOE Joint Genome Institute"/>
            <consortium name="Mycorrhizal Genomics Consortium"/>
            <person name="Kohler A."/>
            <person name="Kuo A."/>
            <person name="Nagy L.G."/>
            <person name="Floudas D."/>
            <person name="Copeland A."/>
            <person name="Barry K.W."/>
            <person name="Cichocki N."/>
            <person name="Veneault-Fourrey C."/>
            <person name="LaButti K."/>
            <person name="Lindquist E.A."/>
            <person name="Lipzen A."/>
            <person name="Lundell T."/>
            <person name="Morin E."/>
            <person name="Murat C."/>
            <person name="Riley R."/>
            <person name="Ohm R."/>
            <person name="Sun H."/>
            <person name="Tunlid A."/>
            <person name="Henrissat B."/>
            <person name="Grigoriev I.V."/>
            <person name="Hibbett D.S."/>
            <person name="Martin F."/>
        </authorList>
    </citation>
    <scope>NUCLEOTIDE SEQUENCE [LARGE SCALE GENOMIC DNA]</scope>
    <source>
        <strain evidence="3">Marx 270</strain>
    </source>
</reference>
<sequence length="222" mass="23067">MLSNHNSSPPNAGIPAHDLTCTASILQLLLGWSQGDTKLRNMLLASLMGPLLAPGVSKPQIIISPVLPDNNPPIGHDIHNETVPAANAALVDNNPTEPTPGTNVIQEPVPNPALDLPSFNTLPDVPLSTSTSTVTPSCTLSPSLPSSLYPPSPLMPTVSPNQPTTVQDAPMPADPTTPPHQTLDISEPGPDCLPADSPLTGHTSLDCPLLDLDSFHPSLSLS</sequence>